<dbReference type="InterPro" id="IPR003172">
    <property type="entry name" value="ML_dom"/>
</dbReference>
<dbReference type="EMBL" id="JAEAOA010001692">
    <property type="protein sequence ID" value="KAK3610647.1"/>
    <property type="molecule type" value="Genomic_DNA"/>
</dbReference>
<accession>A0AAE0THX3</accession>
<dbReference type="GO" id="GO:0008047">
    <property type="term" value="F:enzyme activator activity"/>
    <property type="evidence" value="ECO:0007669"/>
    <property type="project" value="InterPro"/>
</dbReference>
<dbReference type="SUPFAM" id="SSF63707">
    <property type="entry name" value="Ganglioside M2 (gm2) activator"/>
    <property type="match status" value="1"/>
</dbReference>
<dbReference type="Gene3D" id="2.70.220.10">
    <property type="entry name" value="Ganglioside GM2 activator"/>
    <property type="match status" value="1"/>
</dbReference>
<name>A0AAE0THX3_9BIVA</name>
<evidence type="ECO:0000313" key="5">
    <source>
        <dbReference type="Proteomes" id="UP001195483"/>
    </source>
</evidence>
<sequence>MKIFLPCIFLVFSAAANNVQYFEEIEDNRTHRDPIRLKSFSWMNCGDPSKSTIVAKSLTVTPDPIQTPGSVNIGVQLTVKTDVNSPMQADLVLYKKLNNQWVKIPCLGFLGSCHYDDLCELLNMISDCPDPIVSSGLGCYCPFKTGNYNMPSSEYDINMEVASGDYHAVGNATYNGKPVGCLDLYLSFSE</sequence>
<dbReference type="Proteomes" id="UP001195483">
    <property type="component" value="Unassembled WGS sequence"/>
</dbReference>
<reference evidence="4" key="1">
    <citation type="journal article" date="2021" name="Genome Biol. Evol.">
        <title>A High-Quality Reference Genome for a Parasitic Bivalve with Doubly Uniparental Inheritance (Bivalvia: Unionida).</title>
        <authorList>
            <person name="Smith C.H."/>
        </authorList>
    </citation>
    <scope>NUCLEOTIDE SEQUENCE</scope>
    <source>
        <strain evidence="4">CHS0354</strain>
    </source>
</reference>
<dbReference type="SMART" id="SM00737">
    <property type="entry name" value="ML"/>
    <property type="match status" value="1"/>
</dbReference>
<proteinExistence type="predicted"/>
<keyword evidence="1 2" id="KW-0732">Signal</keyword>
<gene>
    <name evidence="4" type="ORF">CHS0354_028027</name>
</gene>
<dbReference type="GO" id="GO:0006689">
    <property type="term" value="P:ganglioside catabolic process"/>
    <property type="evidence" value="ECO:0007669"/>
    <property type="project" value="InterPro"/>
</dbReference>
<keyword evidence="5" id="KW-1185">Reference proteome</keyword>
<dbReference type="GO" id="GO:0009898">
    <property type="term" value="C:cytoplasmic side of plasma membrane"/>
    <property type="evidence" value="ECO:0007669"/>
    <property type="project" value="TreeGrafter"/>
</dbReference>
<dbReference type="GO" id="GO:0005319">
    <property type="term" value="F:lipid transporter activity"/>
    <property type="evidence" value="ECO:0007669"/>
    <property type="project" value="TreeGrafter"/>
</dbReference>
<reference evidence="4" key="3">
    <citation type="submission" date="2023-05" db="EMBL/GenBank/DDBJ databases">
        <authorList>
            <person name="Smith C.H."/>
        </authorList>
    </citation>
    <scope>NUCLEOTIDE SEQUENCE</scope>
    <source>
        <strain evidence="4">CHS0354</strain>
        <tissue evidence="4">Mantle</tissue>
    </source>
</reference>
<protein>
    <recommendedName>
        <fullName evidence="3">MD-2-related lipid-recognition domain-containing protein</fullName>
    </recommendedName>
</protein>
<evidence type="ECO:0000256" key="2">
    <source>
        <dbReference type="SAM" id="SignalP"/>
    </source>
</evidence>
<reference evidence="4" key="2">
    <citation type="journal article" date="2021" name="Genome Biol. Evol.">
        <title>Developing a high-quality reference genome for a parasitic bivalve with doubly uniparental inheritance (Bivalvia: Unionida).</title>
        <authorList>
            <person name="Smith C.H."/>
        </authorList>
    </citation>
    <scope>NUCLEOTIDE SEQUENCE</scope>
    <source>
        <strain evidence="4">CHS0354</strain>
        <tissue evidence="4">Mantle</tissue>
    </source>
</reference>
<evidence type="ECO:0000256" key="1">
    <source>
        <dbReference type="ARBA" id="ARBA00022729"/>
    </source>
</evidence>
<feature type="chain" id="PRO_5042128158" description="MD-2-related lipid-recognition domain-containing protein" evidence="2">
    <location>
        <begin position="17"/>
        <end position="190"/>
    </location>
</feature>
<dbReference type="InterPro" id="IPR036846">
    <property type="entry name" value="GM2-AP_sf"/>
</dbReference>
<dbReference type="AlphaFoldDB" id="A0AAE0THX3"/>
<feature type="domain" description="MD-2-related lipid-recognition" evidence="3">
    <location>
        <begin position="42"/>
        <end position="186"/>
    </location>
</feature>
<feature type="signal peptide" evidence="2">
    <location>
        <begin position="1"/>
        <end position="16"/>
    </location>
</feature>
<organism evidence="4 5">
    <name type="scientific">Potamilus streckersoni</name>
    <dbReference type="NCBI Taxonomy" id="2493646"/>
    <lineage>
        <taxon>Eukaryota</taxon>
        <taxon>Metazoa</taxon>
        <taxon>Spiralia</taxon>
        <taxon>Lophotrochozoa</taxon>
        <taxon>Mollusca</taxon>
        <taxon>Bivalvia</taxon>
        <taxon>Autobranchia</taxon>
        <taxon>Heteroconchia</taxon>
        <taxon>Palaeoheterodonta</taxon>
        <taxon>Unionida</taxon>
        <taxon>Unionoidea</taxon>
        <taxon>Unionidae</taxon>
        <taxon>Ambleminae</taxon>
        <taxon>Lampsilini</taxon>
        <taxon>Potamilus</taxon>
    </lineage>
</organism>
<evidence type="ECO:0000313" key="4">
    <source>
        <dbReference type="EMBL" id="KAK3610647.1"/>
    </source>
</evidence>
<dbReference type="Pfam" id="PF02221">
    <property type="entry name" value="E1_DerP2_DerF2"/>
    <property type="match status" value="1"/>
</dbReference>
<dbReference type="InterPro" id="IPR028996">
    <property type="entry name" value="GM2-AP"/>
</dbReference>
<dbReference type="PANTHER" id="PTHR17357:SF0">
    <property type="entry name" value="GANGLIOSIDE GM2 ACTIVATOR"/>
    <property type="match status" value="1"/>
</dbReference>
<dbReference type="PANTHER" id="PTHR17357">
    <property type="entry name" value="GM2 GANGLIOSIDE ACTIVATOR PROTEIN"/>
    <property type="match status" value="1"/>
</dbReference>
<evidence type="ECO:0000259" key="3">
    <source>
        <dbReference type="SMART" id="SM00737"/>
    </source>
</evidence>
<comment type="caution">
    <text evidence="4">The sequence shown here is derived from an EMBL/GenBank/DDBJ whole genome shotgun (WGS) entry which is preliminary data.</text>
</comment>